<gene>
    <name evidence="2" type="ordered locus">sce6379</name>
</gene>
<accession>A9GK81</accession>
<proteinExistence type="predicted"/>
<dbReference type="Proteomes" id="UP000002139">
    <property type="component" value="Chromosome"/>
</dbReference>
<evidence type="ECO:0000313" key="2">
    <source>
        <dbReference type="EMBL" id="CAN96546.1"/>
    </source>
</evidence>
<dbReference type="EMBL" id="AM746676">
    <property type="protein sequence ID" value="CAN96546.1"/>
    <property type="molecule type" value="Genomic_DNA"/>
</dbReference>
<dbReference type="HOGENOM" id="CLU_1239469_0_0_7"/>
<dbReference type="KEGG" id="scl:sce6379"/>
<feature type="compositionally biased region" description="Low complexity" evidence="1">
    <location>
        <begin position="9"/>
        <end position="24"/>
    </location>
</feature>
<protein>
    <submittedName>
        <fullName evidence="2">Uncharacterized protein</fullName>
    </submittedName>
</protein>
<keyword evidence="3" id="KW-1185">Reference proteome</keyword>
<sequence>MVERDGNGQLSEALDSSAQAQALAREVHEDRQLTIEPSVQAPLQRLEGSGPPGIEPQDDPIEAAFRREVAELTTKCTGQTYWDSVFGLRSVEELWARHLVGVDAGADDLTREVQRRVRQGIERARLEQAIIHLGRAEEWQWQLGSCATGSGEGLASMAQVRMLQASRAWLHGGIAHHLGPEAEAASAEARRLISEVRADRNQMGRREEQALRDLEAFLARSAK</sequence>
<evidence type="ECO:0000256" key="1">
    <source>
        <dbReference type="SAM" id="MobiDB-lite"/>
    </source>
</evidence>
<feature type="region of interest" description="Disordered" evidence="1">
    <location>
        <begin position="1"/>
        <end position="56"/>
    </location>
</feature>
<name>A9GK81_SORC5</name>
<dbReference type="BioCyc" id="SCEL448385:SCE_RS32705-MONOMER"/>
<organism evidence="2 3">
    <name type="scientific">Sorangium cellulosum (strain So ce56)</name>
    <name type="common">Polyangium cellulosum (strain So ce56)</name>
    <dbReference type="NCBI Taxonomy" id="448385"/>
    <lineage>
        <taxon>Bacteria</taxon>
        <taxon>Pseudomonadati</taxon>
        <taxon>Myxococcota</taxon>
        <taxon>Polyangia</taxon>
        <taxon>Polyangiales</taxon>
        <taxon>Polyangiaceae</taxon>
        <taxon>Sorangium</taxon>
    </lineage>
</organism>
<reference evidence="2 3" key="1">
    <citation type="journal article" date="2007" name="Nat. Biotechnol.">
        <title>Complete genome sequence of the myxobacterium Sorangium cellulosum.</title>
        <authorList>
            <person name="Schneiker S."/>
            <person name="Perlova O."/>
            <person name="Kaiser O."/>
            <person name="Gerth K."/>
            <person name="Alici A."/>
            <person name="Altmeyer M.O."/>
            <person name="Bartels D."/>
            <person name="Bekel T."/>
            <person name="Beyer S."/>
            <person name="Bode E."/>
            <person name="Bode H.B."/>
            <person name="Bolten C.J."/>
            <person name="Choudhuri J.V."/>
            <person name="Doss S."/>
            <person name="Elnakady Y.A."/>
            <person name="Frank B."/>
            <person name="Gaigalat L."/>
            <person name="Goesmann A."/>
            <person name="Groeger C."/>
            <person name="Gross F."/>
            <person name="Jelsbak L."/>
            <person name="Jelsbak L."/>
            <person name="Kalinowski J."/>
            <person name="Kegler C."/>
            <person name="Knauber T."/>
            <person name="Konietzny S."/>
            <person name="Kopp M."/>
            <person name="Krause L."/>
            <person name="Krug D."/>
            <person name="Linke B."/>
            <person name="Mahmud T."/>
            <person name="Martinez-Arias R."/>
            <person name="McHardy A.C."/>
            <person name="Merai M."/>
            <person name="Meyer F."/>
            <person name="Mormann S."/>
            <person name="Munoz-Dorado J."/>
            <person name="Perez J."/>
            <person name="Pradella S."/>
            <person name="Rachid S."/>
            <person name="Raddatz G."/>
            <person name="Rosenau F."/>
            <person name="Rueckert C."/>
            <person name="Sasse F."/>
            <person name="Scharfe M."/>
            <person name="Schuster S.C."/>
            <person name="Suen G."/>
            <person name="Treuner-Lange A."/>
            <person name="Velicer G.J."/>
            <person name="Vorholter F.-J."/>
            <person name="Weissman K.J."/>
            <person name="Welch R.D."/>
            <person name="Wenzel S.C."/>
            <person name="Whitworth D.E."/>
            <person name="Wilhelm S."/>
            <person name="Wittmann C."/>
            <person name="Bloecker H."/>
            <person name="Puehler A."/>
            <person name="Mueller R."/>
        </authorList>
    </citation>
    <scope>NUCLEOTIDE SEQUENCE [LARGE SCALE GENOMIC DNA]</scope>
    <source>
        <strain evidence="3">So ce56</strain>
    </source>
</reference>
<dbReference type="AlphaFoldDB" id="A9GK81"/>
<evidence type="ECO:0000313" key="3">
    <source>
        <dbReference type="Proteomes" id="UP000002139"/>
    </source>
</evidence>